<gene>
    <name evidence="2" type="ORF">Pla123a_34160</name>
</gene>
<keyword evidence="3" id="KW-1185">Reference proteome</keyword>
<evidence type="ECO:0000313" key="3">
    <source>
        <dbReference type="Proteomes" id="UP000318478"/>
    </source>
</evidence>
<name>A0A5C5YI95_9BACT</name>
<evidence type="ECO:0000256" key="1">
    <source>
        <dbReference type="SAM" id="MobiDB-lite"/>
    </source>
</evidence>
<protein>
    <submittedName>
        <fullName evidence="2">Uncharacterized protein</fullName>
    </submittedName>
</protein>
<organism evidence="2 3">
    <name type="scientific">Posidoniimonas polymericola</name>
    <dbReference type="NCBI Taxonomy" id="2528002"/>
    <lineage>
        <taxon>Bacteria</taxon>
        <taxon>Pseudomonadati</taxon>
        <taxon>Planctomycetota</taxon>
        <taxon>Planctomycetia</taxon>
        <taxon>Pirellulales</taxon>
        <taxon>Lacipirellulaceae</taxon>
        <taxon>Posidoniimonas</taxon>
    </lineage>
</organism>
<feature type="region of interest" description="Disordered" evidence="1">
    <location>
        <begin position="21"/>
        <end position="63"/>
    </location>
</feature>
<dbReference type="AlphaFoldDB" id="A0A5C5YI95"/>
<comment type="caution">
    <text evidence="2">The sequence shown here is derived from an EMBL/GenBank/DDBJ whole genome shotgun (WGS) entry which is preliminary data.</text>
</comment>
<reference evidence="2 3" key="1">
    <citation type="submission" date="2019-02" db="EMBL/GenBank/DDBJ databases">
        <title>Deep-cultivation of Planctomycetes and their phenomic and genomic characterization uncovers novel biology.</title>
        <authorList>
            <person name="Wiegand S."/>
            <person name="Jogler M."/>
            <person name="Boedeker C."/>
            <person name="Pinto D."/>
            <person name="Vollmers J."/>
            <person name="Rivas-Marin E."/>
            <person name="Kohn T."/>
            <person name="Peeters S.H."/>
            <person name="Heuer A."/>
            <person name="Rast P."/>
            <person name="Oberbeckmann S."/>
            <person name="Bunk B."/>
            <person name="Jeske O."/>
            <person name="Meyerdierks A."/>
            <person name="Storesund J.E."/>
            <person name="Kallscheuer N."/>
            <person name="Luecker S."/>
            <person name="Lage O.M."/>
            <person name="Pohl T."/>
            <person name="Merkel B.J."/>
            <person name="Hornburger P."/>
            <person name="Mueller R.-W."/>
            <person name="Bruemmer F."/>
            <person name="Labrenz M."/>
            <person name="Spormann A.M."/>
            <person name="Op Den Camp H."/>
            <person name="Overmann J."/>
            <person name="Amann R."/>
            <person name="Jetten M.S.M."/>
            <person name="Mascher T."/>
            <person name="Medema M.H."/>
            <person name="Devos D.P."/>
            <person name="Kaster A.-K."/>
            <person name="Ovreas L."/>
            <person name="Rohde M."/>
            <person name="Galperin M.Y."/>
            <person name="Jogler C."/>
        </authorList>
    </citation>
    <scope>NUCLEOTIDE SEQUENCE [LARGE SCALE GENOMIC DNA]</scope>
    <source>
        <strain evidence="2 3">Pla123a</strain>
    </source>
</reference>
<accession>A0A5C5YI95</accession>
<evidence type="ECO:0000313" key="2">
    <source>
        <dbReference type="EMBL" id="TWT74592.1"/>
    </source>
</evidence>
<dbReference type="EMBL" id="SJPO01000008">
    <property type="protein sequence ID" value="TWT74592.1"/>
    <property type="molecule type" value="Genomic_DNA"/>
</dbReference>
<proteinExistence type="predicted"/>
<sequence>MFGSGSQELARCGPMHVHGAIVPGPPGLRRIRPPGRFCSGAKKAPRHGRDEGLCVSGTQTKAE</sequence>
<dbReference type="Proteomes" id="UP000318478">
    <property type="component" value="Unassembled WGS sequence"/>
</dbReference>